<dbReference type="KEGG" id="jsv:CNX70_18395"/>
<keyword evidence="2" id="KW-1185">Reference proteome</keyword>
<proteinExistence type="predicted"/>
<name>A0A290WYI8_9BURK</name>
<evidence type="ECO:0000313" key="1">
    <source>
        <dbReference type="EMBL" id="ATD61913.1"/>
    </source>
</evidence>
<organism evidence="1 2">
    <name type="scientific">Janthinobacterium svalbardensis</name>
    <dbReference type="NCBI Taxonomy" id="368607"/>
    <lineage>
        <taxon>Bacteria</taxon>
        <taxon>Pseudomonadati</taxon>
        <taxon>Pseudomonadota</taxon>
        <taxon>Betaproteobacteria</taxon>
        <taxon>Burkholderiales</taxon>
        <taxon>Oxalobacteraceae</taxon>
        <taxon>Janthinobacterium</taxon>
    </lineage>
</organism>
<dbReference type="Proteomes" id="UP000218437">
    <property type="component" value="Chromosome"/>
</dbReference>
<evidence type="ECO:0000313" key="2">
    <source>
        <dbReference type="Proteomes" id="UP000218437"/>
    </source>
</evidence>
<dbReference type="AlphaFoldDB" id="A0A290WYI8"/>
<accession>A0A290WYI8</accession>
<sequence length="80" mass="8885">MPPGEQSSVQPLASAQPTVHNELRSKGVTLELLWQENTAALGGFFEGGCTHIYFSYGLWIYGGYAKRGKLDTVNRWLALR</sequence>
<dbReference type="EMBL" id="CP023422">
    <property type="protein sequence ID" value="ATD61913.1"/>
    <property type="molecule type" value="Genomic_DNA"/>
</dbReference>
<reference evidence="1 2" key="1">
    <citation type="submission" date="2017-09" db="EMBL/GenBank/DDBJ databases">
        <title>Complete genome sequence of Janthinobacterium svalbardensis PAMC 27463.</title>
        <authorList>
            <person name="Cho Y.-J."/>
            <person name="Cho A."/>
            <person name="Kim O.-S."/>
            <person name="Lee J.-I."/>
        </authorList>
    </citation>
    <scope>NUCLEOTIDE SEQUENCE [LARGE SCALE GENOMIC DNA]</scope>
    <source>
        <strain evidence="1 2">PAMC 27463</strain>
    </source>
</reference>
<gene>
    <name evidence="1" type="ORF">CNX70_18395</name>
</gene>
<protein>
    <submittedName>
        <fullName evidence="1">Uncharacterized protein</fullName>
    </submittedName>
</protein>